<organism evidence="2 3">
    <name type="scientific">Streptomyces gardneri</name>
    <dbReference type="NCBI Taxonomy" id="66892"/>
    <lineage>
        <taxon>Bacteria</taxon>
        <taxon>Bacillati</taxon>
        <taxon>Actinomycetota</taxon>
        <taxon>Actinomycetes</taxon>
        <taxon>Kitasatosporales</taxon>
        <taxon>Streptomycetaceae</taxon>
        <taxon>Streptomyces</taxon>
    </lineage>
</organism>
<name>A0A4Y3RQY8_9ACTN</name>
<feature type="domain" description="Transcriptional regulator SbtR-like C-terminal" evidence="1">
    <location>
        <begin position="42"/>
        <end position="131"/>
    </location>
</feature>
<gene>
    <name evidence="2" type="ORF">SGA01_57210</name>
</gene>
<dbReference type="Gene3D" id="1.10.357.10">
    <property type="entry name" value="Tetracycline Repressor, domain 2"/>
    <property type="match status" value="1"/>
</dbReference>
<proteinExistence type="predicted"/>
<dbReference type="InterPro" id="IPR036271">
    <property type="entry name" value="Tet_transcr_reg_TetR-rel_C_sf"/>
</dbReference>
<keyword evidence="3" id="KW-1185">Reference proteome</keyword>
<evidence type="ECO:0000313" key="2">
    <source>
        <dbReference type="EMBL" id="GEB60116.1"/>
    </source>
</evidence>
<dbReference type="Pfam" id="PF21597">
    <property type="entry name" value="TetR_C_43"/>
    <property type="match status" value="1"/>
</dbReference>
<accession>A0A4Y3RQY8</accession>
<evidence type="ECO:0000313" key="3">
    <source>
        <dbReference type="Proteomes" id="UP000315226"/>
    </source>
</evidence>
<reference evidence="2 3" key="1">
    <citation type="submission" date="2019-06" db="EMBL/GenBank/DDBJ databases">
        <title>Whole genome shotgun sequence of Streptomyces gardneri NBRC 12865.</title>
        <authorList>
            <person name="Hosoyama A."/>
            <person name="Uohara A."/>
            <person name="Ohji S."/>
            <person name="Ichikawa N."/>
        </authorList>
    </citation>
    <scope>NUCLEOTIDE SEQUENCE [LARGE SCALE GENOMIC DNA]</scope>
    <source>
        <strain evidence="2 3">NBRC 12865</strain>
    </source>
</reference>
<protein>
    <recommendedName>
        <fullName evidence="1">Transcriptional regulator SbtR-like C-terminal domain-containing protein</fullName>
    </recommendedName>
</protein>
<dbReference type="InterPro" id="IPR049445">
    <property type="entry name" value="TetR_SbtR-like_C"/>
</dbReference>
<sequence length="136" mass="14336">MPWAPAFTSSTDCLFDVQSLVGGVGRAKEVSQSRPEPAGLQLRGSAFRGLPASLMATLGDPDSALHASCLAMREASGRLLRVAQETGRIRPDANGTDLFALPNALSWVSDQAPSIAARSDHLLTLVMDGLANSFTR</sequence>
<evidence type="ECO:0000259" key="1">
    <source>
        <dbReference type="Pfam" id="PF21597"/>
    </source>
</evidence>
<dbReference type="RefSeq" id="WP_359105439.1">
    <property type="nucleotide sequence ID" value="NZ_BJMN01000039.1"/>
</dbReference>
<dbReference type="AlphaFoldDB" id="A0A4Y3RQY8"/>
<dbReference type="Proteomes" id="UP000315226">
    <property type="component" value="Unassembled WGS sequence"/>
</dbReference>
<dbReference type="SUPFAM" id="SSF48498">
    <property type="entry name" value="Tetracyclin repressor-like, C-terminal domain"/>
    <property type="match status" value="1"/>
</dbReference>
<dbReference type="EMBL" id="BJMN01000039">
    <property type="protein sequence ID" value="GEB60116.1"/>
    <property type="molecule type" value="Genomic_DNA"/>
</dbReference>
<comment type="caution">
    <text evidence="2">The sequence shown here is derived from an EMBL/GenBank/DDBJ whole genome shotgun (WGS) entry which is preliminary data.</text>
</comment>